<evidence type="ECO:0000313" key="2">
    <source>
        <dbReference type="EMBL" id="KAA1053115.1"/>
    </source>
</evidence>
<gene>
    <name evidence="2" type="ORF">FH063_003034</name>
</gene>
<proteinExistence type="predicted"/>
<accession>A0A5B0KME3</accession>
<evidence type="ECO:0000256" key="1">
    <source>
        <dbReference type="SAM" id="MobiDB-lite"/>
    </source>
</evidence>
<dbReference type="Proteomes" id="UP000325333">
    <property type="component" value="Unassembled WGS sequence"/>
</dbReference>
<feature type="compositionally biased region" description="Low complexity" evidence="1">
    <location>
        <begin position="16"/>
        <end position="43"/>
    </location>
</feature>
<protein>
    <submittedName>
        <fullName evidence="2">Uncharacterized protein</fullName>
    </submittedName>
</protein>
<evidence type="ECO:0000313" key="3">
    <source>
        <dbReference type="Proteomes" id="UP000325333"/>
    </source>
</evidence>
<dbReference type="AlphaFoldDB" id="A0A5B0KME3"/>
<sequence>MRTAPTPRLSGPQPAPLLIPSLPLPNKRSPSVHSHTTPPSACR</sequence>
<comment type="caution">
    <text evidence="2">The sequence shown here is derived from an EMBL/GenBank/DDBJ whole genome shotgun (WGS) entry which is preliminary data.</text>
</comment>
<dbReference type="EMBL" id="VEWN01000017">
    <property type="protein sequence ID" value="KAA1053115.1"/>
    <property type="molecule type" value="Genomic_DNA"/>
</dbReference>
<feature type="region of interest" description="Disordered" evidence="1">
    <location>
        <begin position="1"/>
        <end position="43"/>
    </location>
</feature>
<name>A0A5B0KME3_9PROT</name>
<reference evidence="2 3" key="1">
    <citation type="submission" date="2019-07" db="EMBL/GenBank/DDBJ databases">
        <title>Genome sequencing of the stress-tolerant strain Azospirillum brasilense Az19.</title>
        <authorList>
            <person name="Maroniche G.A."/>
            <person name="Garcia J.E."/>
            <person name="Pagnussat L."/>
            <person name="Amenta M."/>
            <person name="Creus C.M."/>
        </authorList>
    </citation>
    <scope>NUCLEOTIDE SEQUENCE [LARGE SCALE GENOMIC DNA]</scope>
    <source>
        <strain evidence="2 3">Az19</strain>
    </source>
</reference>
<organism evidence="2 3">
    <name type="scientific">Azospirillum argentinense</name>
    <dbReference type="NCBI Taxonomy" id="2970906"/>
    <lineage>
        <taxon>Bacteria</taxon>
        <taxon>Pseudomonadati</taxon>
        <taxon>Pseudomonadota</taxon>
        <taxon>Alphaproteobacteria</taxon>
        <taxon>Rhodospirillales</taxon>
        <taxon>Azospirillaceae</taxon>
        <taxon>Azospirillum</taxon>
    </lineage>
</organism>